<accession>A0ABP4LBN3</accession>
<dbReference type="PANTHER" id="PTHR43313:SF1">
    <property type="entry name" value="3BETA-HYDROXYSTEROID DEHYDROGENASE DHS-16"/>
    <property type="match status" value="1"/>
</dbReference>
<dbReference type="SUPFAM" id="SSF51735">
    <property type="entry name" value="NAD(P)-binding Rossmann-fold domains"/>
    <property type="match status" value="1"/>
</dbReference>
<dbReference type="Pfam" id="PF00106">
    <property type="entry name" value="adh_short"/>
    <property type="match status" value="1"/>
</dbReference>
<dbReference type="CDD" id="cd05374">
    <property type="entry name" value="17beta-HSD-like_SDR_c"/>
    <property type="match status" value="1"/>
</dbReference>
<proteinExistence type="predicted"/>
<dbReference type="RefSeq" id="WP_344172584.1">
    <property type="nucleotide sequence ID" value="NZ_BAAANC010000001.1"/>
</dbReference>
<dbReference type="Gene3D" id="3.40.50.720">
    <property type="entry name" value="NAD(P)-binding Rossmann-like Domain"/>
    <property type="match status" value="1"/>
</dbReference>
<evidence type="ECO:0000313" key="1">
    <source>
        <dbReference type="EMBL" id="GAA1520524.1"/>
    </source>
</evidence>
<dbReference type="EMBL" id="BAAANC010000001">
    <property type="protein sequence ID" value="GAA1520524.1"/>
    <property type="molecule type" value="Genomic_DNA"/>
</dbReference>
<name>A0ABP4LBN3_9ACTN</name>
<keyword evidence="2" id="KW-1185">Reference proteome</keyword>
<dbReference type="PRINTS" id="PR00081">
    <property type="entry name" value="GDHRDH"/>
</dbReference>
<reference evidence="2" key="1">
    <citation type="journal article" date="2019" name="Int. J. Syst. Evol. Microbiol.">
        <title>The Global Catalogue of Microorganisms (GCM) 10K type strain sequencing project: providing services to taxonomists for standard genome sequencing and annotation.</title>
        <authorList>
            <consortium name="The Broad Institute Genomics Platform"/>
            <consortium name="The Broad Institute Genome Sequencing Center for Infectious Disease"/>
            <person name="Wu L."/>
            <person name="Ma J."/>
        </authorList>
    </citation>
    <scope>NUCLEOTIDE SEQUENCE [LARGE SCALE GENOMIC DNA]</scope>
    <source>
        <strain evidence="2">JCM 14303</strain>
    </source>
</reference>
<protein>
    <submittedName>
        <fullName evidence="1">SDR family NAD(P)-dependent oxidoreductase</fullName>
    </submittedName>
</protein>
<dbReference type="PANTHER" id="PTHR43313">
    <property type="entry name" value="SHORT-CHAIN DEHYDROGENASE/REDUCTASE FAMILY 9C"/>
    <property type="match status" value="1"/>
</dbReference>
<comment type="caution">
    <text evidence="1">The sequence shown here is derived from an EMBL/GenBank/DDBJ whole genome shotgun (WGS) entry which is preliminary data.</text>
</comment>
<organism evidence="1 2">
    <name type="scientific">Kribbella lupini</name>
    <dbReference type="NCBI Taxonomy" id="291602"/>
    <lineage>
        <taxon>Bacteria</taxon>
        <taxon>Bacillati</taxon>
        <taxon>Actinomycetota</taxon>
        <taxon>Actinomycetes</taxon>
        <taxon>Propionibacteriales</taxon>
        <taxon>Kribbellaceae</taxon>
        <taxon>Kribbella</taxon>
    </lineage>
</organism>
<gene>
    <name evidence="1" type="ORF">GCM10009741_21510</name>
</gene>
<dbReference type="InterPro" id="IPR002347">
    <property type="entry name" value="SDR_fam"/>
</dbReference>
<evidence type="ECO:0000313" key="2">
    <source>
        <dbReference type="Proteomes" id="UP001500363"/>
    </source>
</evidence>
<dbReference type="Proteomes" id="UP001500363">
    <property type="component" value="Unassembled WGS sequence"/>
</dbReference>
<sequence length="277" mass="29748">MRSAVVTGAGSGIGAATTVRLDRDGWRVFAGVHDQHDAEVLDRQTSDRTTVVRLDVTSAASIKEFAGQVDLALGSEGLHALVDNAGKGFPGPLETLPIENLREQFEVNVIGQVAVTQQFLPMLRRVDGSRVVLVGSVGGLVAVGFAGAYHASKYALEAIADAWRQELAPEGVQVVIVEPGPLATPIWSKAAKTLDSLPPNDRYRERVDALRERLSRMGKESAGVDQGVERIVEAVTVARPRTRYTSGAAATVVPKVRRLVPDRLFDRIAQRVTTPGK</sequence>
<dbReference type="InterPro" id="IPR036291">
    <property type="entry name" value="NAD(P)-bd_dom_sf"/>
</dbReference>